<evidence type="ECO:0000256" key="1">
    <source>
        <dbReference type="SAM" id="MobiDB-lite"/>
    </source>
</evidence>
<feature type="region of interest" description="Disordered" evidence="1">
    <location>
        <begin position="732"/>
        <end position="754"/>
    </location>
</feature>
<evidence type="ECO:0000259" key="2">
    <source>
        <dbReference type="PROSITE" id="PS50888"/>
    </source>
</evidence>
<feature type="domain" description="BHLH" evidence="2">
    <location>
        <begin position="702"/>
        <end position="792"/>
    </location>
</feature>
<dbReference type="Pfam" id="PF00010">
    <property type="entry name" value="HLH"/>
    <property type="match status" value="1"/>
</dbReference>
<organism evidence="3 4">
    <name type="scientific">Pseudomicrostroma glucosiphilum</name>
    <dbReference type="NCBI Taxonomy" id="1684307"/>
    <lineage>
        <taxon>Eukaryota</taxon>
        <taxon>Fungi</taxon>
        <taxon>Dikarya</taxon>
        <taxon>Basidiomycota</taxon>
        <taxon>Ustilaginomycotina</taxon>
        <taxon>Exobasidiomycetes</taxon>
        <taxon>Microstromatales</taxon>
        <taxon>Microstromatales incertae sedis</taxon>
        <taxon>Pseudomicrostroma</taxon>
    </lineage>
</organism>
<feature type="compositionally biased region" description="Gly residues" evidence="1">
    <location>
        <begin position="858"/>
        <end position="871"/>
    </location>
</feature>
<dbReference type="InterPro" id="IPR011598">
    <property type="entry name" value="bHLH_dom"/>
</dbReference>
<dbReference type="AlphaFoldDB" id="A0A316U9B1"/>
<name>A0A316U9B1_9BASI</name>
<dbReference type="Gene3D" id="4.10.280.10">
    <property type="entry name" value="Helix-loop-helix DNA-binding domain"/>
    <property type="match status" value="1"/>
</dbReference>
<feature type="compositionally biased region" description="Low complexity" evidence="1">
    <location>
        <begin position="147"/>
        <end position="161"/>
    </location>
</feature>
<dbReference type="Proteomes" id="UP000245942">
    <property type="component" value="Unassembled WGS sequence"/>
</dbReference>
<feature type="compositionally biased region" description="Low complexity" evidence="1">
    <location>
        <begin position="53"/>
        <end position="68"/>
    </location>
</feature>
<dbReference type="PROSITE" id="PS50888">
    <property type="entry name" value="BHLH"/>
    <property type="match status" value="1"/>
</dbReference>
<feature type="region of interest" description="Disordered" evidence="1">
    <location>
        <begin position="858"/>
        <end position="887"/>
    </location>
</feature>
<dbReference type="SMART" id="SM00353">
    <property type="entry name" value="HLH"/>
    <property type="match status" value="1"/>
</dbReference>
<dbReference type="SUPFAM" id="SSF47459">
    <property type="entry name" value="HLH, helix-loop-helix DNA-binding domain"/>
    <property type="match status" value="1"/>
</dbReference>
<feature type="compositionally biased region" description="Acidic residues" evidence="1">
    <location>
        <begin position="669"/>
        <end position="682"/>
    </location>
</feature>
<feature type="compositionally biased region" description="Polar residues" evidence="1">
    <location>
        <begin position="27"/>
        <end position="36"/>
    </location>
</feature>
<dbReference type="GO" id="GO:0046983">
    <property type="term" value="F:protein dimerization activity"/>
    <property type="evidence" value="ECO:0007669"/>
    <property type="project" value="InterPro"/>
</dbReference>
<feature type="compositionally biased region" description="Polar residues" evidence="1">
    <location>
        <begin position="517"/>
        <end position="532"/>
    </location>
</feature>
<feature type="region of interest" description="Disordered" evidence="1">
    <location>
        <begin position="430"/>
        <end position="713"/>
    </location>
</feature>
<feature type="compositionally biased region" description="Gly residues" evidence="1">
    <location>
        <begin position="539"/>
        <end position="548"/>
    </location>
</feature>
<feature type="compositionally biased region" description="Low complexity" evidence="1">
    <location>
        <begin position="1"/>
        <end position="10"/>
    </location>
</feature>
<proteinExistence type="predicted"/>
<feature type="compositionally biased region" description="Basic and acidic residues" evidence="1">
    <location>
        <begin position="701"/>
        <end position="713"/>
    </location>
</feature>
<dbReference type="OrthoDB" id="5344169at2759"/>
<feature type="compositionally biased region" description="Polar residues" evidence="1">
    <location>
        <begin position="446"/>
        <end position="463"/>
    </location>
</feature>
<accession>A0A316U9B1</accession>
<dbReference type="EMBL" id="KZ819324">
    <property type="protein sequence ID" value="PWN21806.1"/>
    <property type="molecule type" value="Genomic_DNA"/>
</dbReference>
<feature type="compositionally biased region" description="Low complexity" evidence="1">
    <location>
        <begin position="549"/>
        <end position="562"/>
    </location>
</feature>
<feature type="compositionally biased region" description="Polar residues" evidence="1">
    <location>
        <begin position="571"/>
        <end position="597"/>
    </location>
</feature>
<gene>
    <name evidence="3" type="ORF">BCV69DRAFT_281730</name>
</gene>
<dbReference type="STRING" id="1684307.A0A316U9B1"/>
<keyword evidence="4" id="KW-1185">Reference proteome</keyword>
<protein>
    <recommendedName>
        <fullName evidence="2">BHLH domain-containing protein</fullName>
    </recommendedName>
</protein>
<dbReference type="RefSeq" id="XP_025348966.1">
    <property type="nucleotide sequence ID" value="XM_025492086.1"/>
</dbReference>
<feature type="compositionally biased region" description="Polar residues" evidence="1">
    <location>
        <begin position="89"/>
        <end position="100"/>
    </location>
</feature>
<evidence type="ECO:0000313" key="3">
    <source>
        <dbReference type="EMBL" id="PWN21806.1"/>
    </source>
</evidence>
<dbReference type="GeneID" id="37013820"/>
<feature type="compositionally biased region" description="Low complexity" evidence="1">
    <location>
        <begin position="638"/>
        <end position="649"/>
    </location>
</feature>
<feature type="region of interest" description="Disordered" evidence="1">
    <location>
        <begin position="240"/>
        <end position="296"/>
    </location>
</feature>
<feature type="compositionally biased region" description="Low complexity" evidence="1">
    <location>
        <begin position="112"/>
        <end position="122"/>
    </location>
</feature>
<evidence type="ECO:0000313" key="4">
    <source>
        <dbReference type="Proteomes" id="UP000245942"/>
    </source>
</evidence>
<sequence>MTSGTSSPHPHGSHHQQHLSIDFDLNDFTNLSSGPLSSDIEHYQGPSGSTGHEAGPGPGSVSSASSEGRYPAMSSRQQQQQLPHHHSRAGSTAAVSTSYPSPAESMSRGPASSSNHHSPSQQQHHRGTSSQGSSIPHHPLHSAFSAQGGQTVPQQQQQQQPHSDGSPEDTNPQLSQLLLALSGSAGLPARTEPDPVTHNTAAQMSLQDIQRLLAEKEQSDRLQNLQTALLRQQLEALQRAQQNPQVMSHLHSQHQQKDTMASQSSLQQLLNMLGAGGNGSPTDNASTPQAGGQGQQQFDAHHLLANLLGGNAQQGSSSEYSKMLADSASLLAQYGVLTPPASGGLNMGGTRQQPFMSPLHIPQGAGAGGSGHPNNGFVGMDASGQTRAWDGQMRNQYTPLESPAITPASVFSNMSLGGLSSADQFFSPLTSPALHPTPPQPFFLNNGASSSKKAHGKTTTPSASPLALTGKPGPLPRKNRSTTAEARANRTRPSPLIKPTMSNGNKRKKEVTVAEGPSSTDTPMTATPSGSSSHRRSGTEGGASGSAEGGQAAQQSQASHGAFSTFLPSGATMSMVASPSEGASSTPSPIDLGNNNMGPPGRPADHSKPLTPGSIMGIAGTVKRTSSQRKRVLDSKPAGASSNGSVSAATTKGKARAGQQVSFATAEGAENDEEEDGDDEDADTTKGGAGSSGSPSGGAPDSRRTSHKAAEQKRRDSLKYCFDELRCMLPPITLDEDAPGGSSLGPDGLTEDEEAEGFDRADVMDAEFSRTANRAISKVALLRHSNEWIVRLRNRLARRDEALARSRAEVDSLRALLLANGIGAGIGMGVGVGAGVGVPMGVAVGGVPFPVDSFGGAGAGGGGGGGGGGAGQQQLAQHPHAPVMDWA</sequence>
<feature type="region of interest" description="Disordered" evidence="1">
    <location>
        <begin position="1"/>
        <end position="172"/>
    </location>
</feature>
<reference evidence="3 4" key="1">
    <citation type="journal article" date="2018" name="Mol. Biol. Evol.">
        <title>Broad Genomic Sampling Reveals a Smut Pathogenic Ancestry of the Fungal Clade Ustilaginomycotina.</title>
        <authorList>
            <person name="Kijpornyongpan T."/>
            <person name="Mondo S.J."/>
            <person name="Barry K."/>
            <person name="Sandor L."/>
            <person name="Lee J."/>
            <person name="Lipzen A."/>
            <person name="Pangilinan J."/>
            <person name="LaButti K."/>
            <person name="Hainaut M."/>
            <person name="Henrissat B."/>
            <person name="Grigoriev I.V."/>
            <person name="Spatafora J.W."/>
            <person name="Aime M.C."/>
        </authorList>
    </citation>
    <scope>NUCLEOTIDE SEQUENCE [LARGE SCALE GENOMIC DNA]</scope>
    <source>
        <strain evidence="3 4">MCA 4718</strain>
    </source>
</reference>
<dbReference type="InterPro" id="IPR036638">
    <property type="entry name" value="HLH_DNA-bd_sf"/>
</dbReference>